<evidence type="ECO:0000313" key="2">
    <source>
        <dbReference type="Proteomes" id="UP000075243"/>
    </source>
</evidence>
<evidence type="ECO:0000313" key="1">
    <source>
        <dbReference type="EMBL" id="KYP47312.1"/>
    </source>
</evidence>
<reference evidence="1" key="1">
    <citation type="journal article" date="2012" name="Nat. Biotechnol.">
        <title>Draft genome sequence of pigeonpea (Cajanus cajan), an orphan legume crop of resource-poor farmers.</title>
        <authorList>
            <person name="Varshney R.K."/>
            <person name="Chen W."/>
            <person name="Li Y."/>
            <person name="Bharti A.K."/>
            <person name="Saxena R.K."/>
            <person name="Schlueter J.A."/>
            <person name="Donoghue M.T."/>
            <person name="Azam S."/>
            <person name="Fan G."/>
            <person name="Whaley A.M."/>
            <person name="Farmer A.D."/>
            <person name="Sheridan J."/>
            <person name="Iwata A."/>
            <person name="Tuteja R."/>
            <person name="Penmetsa R.V."/>
            <person name="Wu W."/>
            <person name="Upadhyaya H.D."/>
            <person name="Yang S.P."/>
            <person name="Shah T."/>
            <person name="Saxena K.B."/>
            <person name="Michael T."/>
            <person name="McCombie W.R."/>
            <person name="Yang B."/>
            <person name="Zhang G."/>
            <person name="Yang H."/>
            <person name="Wang J."/>
            <person name="Spillane C."/>
            <person name="Cook D.R."/>
            <person name="May G.D."/>
            <person name="Xu X."/>
            <person name="Jackson S.A."/>
        </authorList>
    </citation>
    <scope>NUCLEOTIDE SEQUENCE [LARGE SCALE GENOMIC DNA]</scope>
</reference>
<sequence>MESCKEASTPISTSCYLDLGERGPAIETSKYRGIIRPFLYLIASRLDIMFRVCLCARFQANPKEFHMIVIKRILKYLRVTIDVGLWFPKGVSLSLVGYSDFDYARCIIDRKSISGTCRLVGSALVSWHSKKQAYVALITVEDEYIAGGSCCAQLLLMKQQLVDYGVMLDNIPFRCDNTSAIYLTMNPILHSRTKHIEIRHHFLKDHVQKGDCVVEFIETNKQLADIFLKPLPIDRFNYLRNELGILSESCLN</sequence>
<organism evidence="1 2">
    <name type="scientific">Cajanus cajan</name>
    <name type="common">Pigeon pea</name>
    <name type="synonym">Cajanus indicus</name>
    <dbReference type="NCBI Taxonomy" id="3821"/>
    <lineage>
        <taxon>Eukaryota</taxon>
        <taxon>Viridiplantae</taxon>
        <taxon>Streptophyta</taxon>
        <taxon>Embryophyta</taxon>
        <taxon>Tracheophyta</taxon>
        <taxon>Spermatophyta</taxon>
        <taxon>Magnoliopsida</taxon>
        <taxon>eudicotyledons</taxon>
        <taxon>Gunneridae</taxon>
        <taxon>Pentapetalae</taxon>
        <taxon>rosids</taxon>
        <taxon>fabids</taxon>
        <taxon>Fabales</taxon>
        <taxon>Fabaceae</taxon>
        <taxon>Papilionoideae</taxon>
        <taxon>50 kb inversion clade</taxon>
        <taxon>NPAAA clade</taxon>
        <taxon>indigoferoid/millettioid clade</taxon>
        <taxon>Phaseoleae</taxon>
        <taxon>Cajanus</taxon>
    </lineage>
</organism>
<proteinExistence type="predicted"/>
<accession>A0A151RXN3</accession>
<dbReference type="PANTHER" id="PTHR11439:SF483">
    <property type="entry name" value="PEPTIDE SYNTHASE GLIP-LIKE, PUTATIVE (AFU_ORTHOLOGUE AFUA_3G12920)-RELATED"/>
    <property type="match status" value="1"/>
</dbReference>
<dbReference type="Gramene" id="C.cajan_34893.t">
    <property type="protein sequence ID" value="C.cajan_34893.t"/>
    <property type="gene ID" value="C.cajan_34893"/>
</dbReference>
<dbReference type="EMBL" id="KQ483531">
    <property type="protein sequence ID" value="KYP47312.1"/>
    <property type="molecule type" value="Genomic_DNA"/>
</dbReference>
<gene>
    <name evidence="1" type="ORF">KK1_031042</name>
</gene>
<dbReference type="Proteomes" id="UP000075243">
    <property type="component" value="Unassembled WGS sequence"/>
</dbReference>
<dbReference type="PANTHER" id="PTHR11439">
    <property type="entry name" value="GAG-POL-RELATED RETROTRANSPOSON"/>
    <property type="match status" value="1"/>
</dbReference>
<dbReference type="CDD" id="cd09272">
    <property type="entry name" value="RNase_HI_RT_Ty1"/>
    <property type="match status" value="1"/>
</dbReference>
<dbReference type="AlphaFoldDB" id="A0A151RXN3"/>
<protein>
    <submittedName>
        <fullName evidence="1">Copia protein</fullName>
    </submittedName>
</protein>
<name>A0A151RXN3_CAJCA</name>
<keyword evidence="2" id="KW-1185">Reference proteome</keyword>